<reference evidence="3 4" key="1">
    <citation type="submission" date="2022-04" db="EMBL/GenBank/DDBJ databases">
        <title>Streptomyces sp. nov. LCR6-01 isolated from Lichen of Dirinaria sp.</title>
        <authorList>
            <person name="Kanchanasin P."/>
            <person name="Tanasupawat S."/>
            <person name="Phongsopitanun W."/>
        </authorList>
    </citation>
    <scope>NUCLEOTIDE SEQUENCE [LARGE SCALE GENOMIC DNA]</scope>
    <source>
        <strain evidence="3 4">LCR6-01</strain>
    </source>
</reference>
<dbReference type="Proteomes" id="UP001522868">
    <property type="component" value="Unassembled WGS sequence"/>
</dbReference>
<comment type="caution">
    <text evidence="3">The sequence shown here is derived from an EMBL/GenBank/DDBJ whole genome shotgun (WGS) entry which is preliminary data.</text>
</comment>
<dbReference type="RefSeq" id="WP_248635882.1">
    <property type="nucleotide sequence ID" value="NZ_JALPTH010000023.1"/>
</dbReference>
<evidence type="ECO:0000256" key="2">
    <source>
        <dbReference type="SAM" id="SignalP"/>
    </source>
</evidence>
<dbReference type="EMBL" id="JALPTH010000023">
    <property type="protein sequence ID" value="MCK8680072.1"/>
    <property type="molecule type" value="Genomic_DNA"/>
</dbReference>
<feature type="compositionally biased region" description="Polar residues" evidence="1">
    <location>
        <begin position="42"/>
        <end position="54"/>
    </location>
</feature>
<evidence type="ECO:0000313" key="4">
    <source>
        <dbReference type="Proteomes" id="UP001522868"/>
    </source>
</evidence>
<sequence>MIKRLMRAAAAAAVIGAGAIGVLGAAEGTGSYAVDSVVAQQQDPGWHRTPTSGAQDPGWHTAPASAQQDPGWSTAPAVVRDPGWHRAPATGQLDPGWHTAPAVASAVTDPGWHVLSA</sequence>
<feature type="signal peptide" evidence="2">
    <location>
        <begin position="1"/>
        <end position="25"/>
    </location>
</feature>
<keyword evidence="4" id="KW-1185">Reference proteome</keyword>
<protein>
    <submittedName>
        <fullName evidence="3">Uncharacterized protein</fullName>
    </submittedName>
</protein>
<name>A0ABT0IFN7_9ACTN</name>
<proteinExistence type="predicted"/>
<keyword evidence="2" id="KW-0732">Signal</keyword>
<organism evidence="3 4">
    <name type="scientific">Streptomyces lichenis</name>
    <dbReference type="NCBI Taxonomy" id="2306967"/>
    <lineage>
        <taxon>Bacteria</taxon>
        <taxon>Bacillati</taxon>
        <taxon>Actinomycetota</taxon>
        <taxon>Actinomycetes</taxon>
        <taxon>Kitasatosporales</taxon>
        <taxon>Streptomycetaceae</taxon>
        <taxon>Streptomyces</taxon>
    </lineage>
</organism>
<gene>
    <name evidence="3" type="ORF">M1O15_22280</name>
</gene>
<evidence type="ECO:0000256" key="1">
    <source>
        <dbReference type="SAM" id="MobiDB-lite"/>
    </source>
</evidence>
<evidence type="ECO:0000313" key="3">
    <source>
        <dbReference type="EMBL" id="MCK8680072.1"/>
    </source>
</evidence>
<feature type="chain" id="PRO_5046073795" evidence="2">
    <location>
        <begin position="26"/>
        <end position="117"/>
    </location>
</feature>
<accession>A0ABT0IFN7</accession>
<feature type="region of interest" description="Disordered" evidence="1">
    <location>
        <begin position="42"/>
        <end position="75"/>
    </location>
</feature>